<keyword evidence="2" id="KW-0808">Transferase</keyword>
<evidence type="ECO:0000313" key="2">
    <source>
        <dbReference type="EMBL" id="MDR6226909.1"/>
    </source>
</evidence>
<dbReference type="GO" id="GO:0016746">
    <property type="term" value="F:acyltransferase activity"/>
    <property type="evidence" value="ECO:0007669"/>
    <property type="project" value="UniProtKB-KW"/>
</dbReference>
<keyword evidence="2" id="KW-0012">Acyltransferase</keyword>
<dbReference type="SUPFAM" id="SSF69593">
    <property type="entry name" value="Glycerol-3-phosphate (1)-acyltransferase"/>
    <property type="match status" value="1"/>
</dbReference>
<sequence>MIQPTVNPKLQKWFNCYIRWFLLRRYFAFIGRIGSIDVEPDVPVLYMMNHSSWWDRTLVCHAIQQEKSGTHYLMMDDPAIKSLPFLRKLGTFPMGLTSSTGESIQYAVQSLRQGKRVWLFPQGEIQHLDQRPLVFQSKVGSILQECPQTRVMPVTLQYHWGLSRKQEATFWFGDLLGLEWSTLTQREIVRYLEVRLEKQLDEHKSLILSQPVGTRKGFVPIQKGK</sequence>
<keyword evidence="3" id="KW-1185">Reference proteome</keyword>
<dbReference type="Pfam" id="PF01553">
    <property type="entry name" value="Acyltransferase"/>
    <property type="match status" value="1"/>
</dbReference>
<dbReference type="RefSeq" id="WP_309867439.1">
    <property type="nucleotide sequence ID" value="NZ_JAVDQG010000006.1"/>
</dbReference>
<evidence type="ECO:0000313" key="3">
    <source>
        <dbReference type="Proteomes" id="UP001185012"/>
    </source>
</evidence>
<name>A0ABU1IQ41_9BACL</name>
<dbReference type="CDD" id="cd06551">
    <property type="entry name" value="LPLAT"/>
    <property type="match status" value="1"/>
</dbReference>
<dbReference type="SMART" id="SM00563">
    <property type="entry name" value="PlsC"/>
    <property type="match status" value="1"/>
</dbReference>
<dbReference type="Proteomes" id="UP001185012">
    <property type="component" value="Unassembled WGS sequence"/>
</dbReference>
<accession>A0ABU1IQ41</accession>
<organism evidence="2 3">
    <name type="scientific">Desmospora profundinema</name>
    <dbReference type="NCBI Taxonomy" id="1571184"/>
    <lineage>
        <taxon>Bacteria</taxon>
        <taxon>Bacillati</taxon>
        <taxon>Bacillota</taxon>
        <taxon>Bacilli</taxon>
        <taxon>Bacillales</taxon>
        <taxon>Thermoactinomycetaceae</taxon>
        <taxon>Desmospora</taxon>
    </lineage>
</organism>
<protein>
    <submittedName>
        <fullName evidence="2">1-acyl-sn-glycerol-3-phosphate acyltransferase</fullName>
    </submittedName>
</protein>
<comment type="caution">
    <text evidence="2">The sequence shown here is derived from an EMBL/GenBank/DDBJ whole genome shotgun (WGS) entry which is preliminary data.</text>
</comment>
<dbReference type="EMBL" id="JAVDQG010000006">
    <property type="protein sequence ID" value="MDR6226909.1"/>
    <property type="molecule type" value="Genomic_DNA"/>
</dbReference>
<dbReference type="InterPro" id="IPR002123">
    <property type="entry name" value="Plipid/glycerol_acylTrfase"/>
</dbReference>
<reference evidence="2 3" key="1">
    <citation type="submission" date="2023-07" db="EMBL/GenBank/DDBJ databases">
        <title>Genomic Encyclopedia of Type Strains, Phase IV (KMG-IV): sequencing the most valuable type-strain genomes for metagenomic binning, comparative biology and taxonomic classification.</title>
        <authorList>
            <person name="Goeker M."/>
        </authorList>
    </citation>
    <scope>NUCLEOTIDE SEQUENCE [LARGE SCALE GENOMIC DNA]</scope>
    <source>
        <strain evidence="2 3">DSM 45903</strain>
    </source>
</reference>
<proteinExistence type="predicted"/>
<evidence type="ECO:0000259" key="1">
    <source>
        <dbReference type="SMART" id="SM00563"/>
    </source>
</evidence>
<feature type="domain" description="Phospholipid/glycerol acyltransferase" evidence="1">
    <location>
        <begin position="44"/>
        <end position="159"/>
    </location>
</feature>
<gene>
    <name evidence="2" type="ORF">JOE21_002919</name>
</gene>